<dbReference type="AlphaFoldDB" id="X1D4Q3"/>
<sequence>QESSSSDLPIAIKDEVKAFLEEKGWEPKEIIDPTLLKRLCRQV</sequence>
<gene>
    <name evidence="1" type="ORF">S01H4_62035</name>
</gene>
<accession>X1D4Q3</accession>
<name>X1D4Q3_9ZZZZ</name>
<comment type="caution">
    <text evidence="1">The sequence shown here is derived from an EMBL/GenBank/DDBJ whole genome shotgun (WGS) entry which is preliminary data.</text>
</comment>
<proteinExistence type="predicted"/>
<organism evidence="1">
    <name type="scientific">marine sediment metagenome</name>
    <dbReference type="NCBI Taxonomy" id="412755"/>
    <lineage>
        <taxon>unclassified sequences</taxon>
        <taxon>metagenomes</taxon>
        <taxon>ecological metagenomes</taxon>
    </lineage>
</organism>
<evidence type="ECO:0000313" key="1">
    <source>
        <dbReference type="EMBL" id="GAH15731.1"/>
    </source>
</evidence>
<dbReference type="EMBL" id="BART01036919">
    <property type="protein sequence ID" value="GAH15731.1"/>
    <property type="molecule type" value="Genomic_DNA"/>
</dbReference>
<protein>
    <submittedName>
        <fullName evidence="1">Uncharacterized protein</fullName>
    </submittedName>
</protein>
<reference evidence="1" key="1">
    <citation type="journal article" date="2014" name="Front. Microbiol.">
        <title>High frequency of phylogenetically diverse reductive dehalogenase-homologous genes in deep subseafloor sedimentary metagenomes.</title>
        <authorList>
            <person name="Kawai M."/>
            <person name="Futagami T."/>
            <person name="Toyoda A."/>
            <person name="Takaki Y."/>
            <person name="Nishi S."/>
            <person name="Hori S."/>
            <person name="Arai W."/>
            <person name="Tsubouchi T."/>
            <person name="Morono Y."/>
            <person name="Uchiyama I."/>
            <person name="Ito T."/>
            <person name="Fujiyama A."/>
            <person name="Inagaki F."/>
            <person name="Takami H."/>
        </authorList>
    </citation>
    <scope>NUCLEOTIDE SEQUENCE</scope>
    <source>
        <strain evidence="1">Expedition CK06-06</strain>
    </source>
</reference>
<feature type="non-terminal residue" evidence="1">
    <location>
        <position position="1"/>
    </location>
</feature>